<gene>
    <name evidence="1" type="ORF">A6F68_02664</name>
</gene>
<sequence length="285" mass="31019">MFHVRSTARAITVIGLAVLLTGCLLWPGRFTSTLDLRKDGAFTFSYDGEIHLMALSKLTRMGDKSASDEFVADECYDDELVPRECTPAELAEQRKVWEQSAAERAENKRQEEEAARAMLGGIDPSDPAAAEELAAKLRRQRGWKRVEHKGDGLFDVSFALSGRIEHDFQFPTMEGFPMVNHFVALTRRADGTVRIEAPGFAPQASGNPFQGMLAGMGGMPLGSTEGDTKGPTLPKIDGKLTIVTDGEILANNTDTGPEIVAGGRKLDWTINARTKAAPTALIRLE</sequence>
<dbReference type="RefSeq" id="WP_067681022.1">
    <property type="nucleotide sequence ID" value="NZ_CP016591.1"/>
</dbReference>
<dbReference type="KEGG" id="ado:A6F68_02664"/>
<dbReference type="PROSITE" id="PS51257">
    <property type="entry name" value="PROKAR_LIPOPROTEIN"/>
    <property type="match status" value="1"/>
</dbReference>
<dbReference type="PATRIC" id="fig|692370.5.peg.2675"/>
<proteinExistence type="predicted"/>
<organism evidence="1 2">
    <name type="scientific">Tsuneonella dongtanensis</name>
    <dbReference type="NCBI Taxonomy" id="692370"/>
    <lineage>
        <taxon>Bacteria</taxon>
        <taxon>Pseudomonadati</taxon>
        <taxon>Pseudomonadota</taxon>
        <taxon>Alphaproteobacteria</taxon>
        <taxon>Sphingomonadales</taxon>
        <taxon>Erythrobacteraceae</taxon>
        <taxon>Tsuneonella</taxon>
    </lineage>
</organism>
<protein>
    <recommendedName>
        <fullName evidence="3">Lipoprotein</fullName>
    </recommendedName>
</protein>
<evidence type="ECO:0000313" key="1">
    <source>
        <dbReference type="EMBL" id="ANY21157.1"/>
    </source>
</evidence>
<dbReference type="OrthoDB" id="7390084at2"/>
<dbReference type="EMBL" id="CP016591">
    <property type="protein sequence ID" value="ANY21157.1"/>
    <property type="molecule type" value="Genomic_DNA"/>
</dbReference>
<name>A0A1B2AG81_9SPHN</name>
<dbReference type="Proteomes" id="UP000092932">
    <property type="component" value="Chromosome"/>
</dbReference>
<evidence type="ECO:0008006" key="3">
    <source>
        <dbReference type="Google" id="ProtNLM"/>
    </source>
</evidence>
<dbReference type="AlphaFoldDB" id="A0A1B2AG81"/>
<evidence type="ECO:0000313" key="2">
    <source>
        <dbReference type="Proteomes" id="UP000092932"/>
    </source>
</evidence>
<reference evidence="1 2" key="1">
    <citation type="submission" date="2016-07" db="EMBL/GenBank/DDBJ databases">
        <title>Complete genome sequence of Altererythrobacter dongtanensis KCTC 22672, a type strain with esterase isolated from tidal flat.</title>
        <authorList>
            <person name="Cheng H."/>
            <person name="Wu Y.-H."/>
            <person name="Zhou P."/>
            <person name="Huo Y.-Y."/>
            <person name="Wang C.-S."/>
            <person name="Xu X.-W."/>
        </authorList>
    </citation>
    <scope>NUCLEOTIDE SEQUENCE [LARGE SCALE GENOMIC DNA]</scope>
    <source>
        <strain evidence="1 2">KCTC 22672</strain>
    </source>
</reference>
<accession>A0A1B2AG81</accession>
<keyword evidence="2" id="KW-1185">Reference proteome</keyword>